<evidence type="ECO:0000313" key="3">
    <source>
        <dbReference type="Proteomes" id="UP001187415"/>
    </source>
</evidence>
<gene>
    <name evidence="2" type="ORF">Q5P01_002401</name>
</gene>
<proteinExistence type="predicted"/>
<organism evidence="2 3">
    <name type="scientific">Channa striata</name>
    <name type="common">Snakehead murrel</name>
    <name type="synonym">Ophicephalus striatus</name>
    <dbReference type="NCBI Taxonomy" id="64152"/>
    <lineage>
        <taxon>Eukaryota</taxon>
        <taxon>Metazoa</taxon>
        <taxon>Chordata</taxon>
        <taxon>Craniata</taxon>
        <taxon>Vertebrata</taxon>
        <taxon>Euteleostomi</taxon>
        <taxon>Actinopterygii</taxon>
        <taxon>Neopterygii</taxon>
        <taxon>Teleostei</taxon>
        <taxon>Neoteleostei</taxon>
        <taxon>Acanthomorphata</taxon>
        <taxon>Anabantaria</taxon>
        <taxon>Anabantiformes</taxon>
        <taxon>Channoidei</taxon>
        <taxon>Channidae</taxon>
        <taxon>Channa</taxon>
    </lineage>
</organism>
<comment type="caution">
    <text evidence="2">The sequence shown here is derived from an EMBL/GenBank/DDBJ whole genome shotgun (WGS) entry which is preliminary data.</text>
</comment>
<dbReference type="Proteomes" id="UP001187415">
    <property type="component" value="Unassembled WGS sequence"/>
</dbReference>
<evidence type="ECO:0000256" key="1">
    <source>
        <dbReference type="SAM" id="MobiDB-lite"/>
    </source>
</evidence>
<feature type="compositionally biased region" description="Basic and acidic residues" evidence="1">
    <location>
        <begin position="1"/>
        <end position="10"/>
    </location>
</feature>
<name>A0AA88P0M6_CHASR</name>
<reference evidence="2" key="1">
    <citation type="submission" date="2023-07" db="EMBL/GenBank/DDBJ databases">
        <title>Chromosome-level Genome Assembly of Striped Snakehead (Channa striata).</title>
        <authorList>
            <person name="Liu H."/>
        </authorList>
    </citation>
    <scope>NUCLEOTIDE SEQUENCE</scope>
    <source>
        <strain evidence="2">Gz</strain>
        <tissue evidence="2">Muscle</tissue>
    </source>
</reference>
<accession>A0AA88P0M6</accession>
<evidence type="ECO:0000313" key="2">
    <source>
        <dbReference type="EMBL" id="KAK2862868.1"/>
    </source>
</evidence>
<dbReference type="EMBL" id="JAUPFM010000001">
    <property type="protein sequence ID" value="KAK2862868.1"/>
    <property type="molecule type" value="Genomic_DNA"/>
</dbReference>
<dbReference type="AlphaFoldDB" id="A0AA88P0M6"/>
<sequence length="98" mass="10883">MTQRRDKEGEEGGDEEEESGGKRENEGRSGDRFLSERSKYLTGSHTGAHSKRSVLKAGRVSRPTVAHPEGWTRCPGPPQSFGFSRMISSPPQFHEEPV</sequence>
<keyword evidence="3" id="KW-1185">Reference proteome</keyword>
<feature type="compositionally biased region" description="Basic and acidic residues" evidence="1">
    <location>
        <begin position="19"/>
        <end position="39"/>
    </location>
</feature>
<feature type="region of interest" description="Disordered" evidence="1">
    <location>
        <begin position="1"/>
        <end position="98"/>
    </location>
</feature>
<protein>
    <submittedName>
        <fullName evidence="2">Uncharacterized protein</fullName>
    </submittedName>
</protein>